<keyword evidence="2" id="KW-0645">Protease</keyword>
<keyword evidence="2" id="KW-0720">Serine protease</keyword>
<dbReference type="Ensembl" id="ENSRNOT00000099054.2">
    <property type="protein sequence ID" value="ENSRNOP00000091409.2"/>
    <property type="gene ID" value="ENSRNOG00000019353.6"/>
</dbReference>
<dbReference type="GO" id="GO:0008236">
    <property type="term" value="F:serine-type peptidase activity"/>
    <property type="evidence" value="ECO:0000314"/>
    <property type="project" value="RGD"/>
</dbReference>
<dbReference type="InterPro" id="IPR018114">
    <property type="entry name" value="TRYPSIN_HIS"/>
</dbReference>
<dbReference type="GO" id="GO:0005615">
    <property type="term" value="C:extracellular space"/>
    <property type="evidence" value="ECO:0000266"/>
    <property type="project" value="RGD"/>
</dbReference>
<organism evidence="4 5">
    <name type="scientific">Rattus norvegicus</name>
    <name type="common">Rat</name>
    <dbReference type="NCBI Taxonomy" id="10116"/>
    <lineage>
        <taxon>Eukaryota</taxon>
        <taxon>Metazoa</taxon>
        <taxon>Chordata</taxon>
        <taxon>Craniata</taxon>
        <taxon>Vertebrata</taxon>
        <taxon>Euteleostomi</taxon>
        <taxon>Mammalia</taxon>
        <taxon>Eutheria</taxon>
        <taxon>Euarchontoglires</taxon>
        <taxon>Glires</taxon>
        <taxon>Rodentia</taxon>
        <taxon>Myomorpha</taxon>
        <taxon>Muroidea</taxon>
        <taxon>Muridae</taxon>
        <taxon>Murinae</taxon>
        <taxon>Rattus</taxon>
    </lineage>
</organism>
<reference evidence="4" key="3">
    <citation type="submission" date="2025-09" db="UniProtKB">
        <authorList>
            <consortium name="Ensembl"/>
        </authorList>
    </citation>
    <scope>IDENTIFICATION</scope>
    <source>
        <strain evidence="4">Brown Norway</strain>
    </source>
</reference>
<dbReference type="InterPro" id="IPR001254">
    <property type="entry name" value="Trypsin_dom"/>
</dbReference>
<dbReference type="GO" id="GO:0004252">
    <property type="term" value="F:serine-type endopeptidase activity"/>
    <property type="evidence" value="ECO:0007669"/>
    <property type="project" value="InterPro"/>
</dbReference>
<sequence>MSKRQSGERLVSNPLGLDPSVYLAWGHLEEDIREREAGIISSPALCSGCGVPAITPALSYNQRIVNGENAVPGSWPWQVSLQDNTGFHFCGGSLIAPNWVVTAAHCKVTPGRHFVILGEYDRSSNAEPIQVLSISKAITHPSWNPNTMNNDLTLLKLASPARYTAQVSPVCLASSNEALPAGLTCVTTGWGRISGVGNVTPARLQQVVLPLVTVNQCRQYWGSRITDSMICAGGAGASSCQGDSGGPLVCQKGNTWVLIGIVSWGTENCNVQAPAMYTRVSKFNTWINQVMAYN</sequence>
<dbReference type="GeneTree" id="ENSGT00940000154494"/>
<evidence type="ECO:0000313" key="7">
    <source>
        <dbReference type="RGD" id="621501"/>
    </source>
</evidence>
<dbReference type="SUPFAM" id="SSF50494">
    <property type="entry name" value="Trypsin-like serine proteases"/>
    <property type="match status" value="1"/>
</dbReference>
<reference evidence="4" key="2">
    <citation type="submission" date="2025-08" db="UniProtKB">
        <authorList>
            <consortium name="Ensembl"/>
        </authorList>
    </citation>
    <scope>IDENTIFICATION</scope>
    <source>
        <strain evidence="4">Brown Norway</strain>
    </source>
</reference>
<dbReference type="GO" id="GO:0008233">
    <property type="term" value="F:peptidase activity"/>
    <property type="evidence" value="ECO:0000266"/>
    <property type="project" value="RGD"/>
</dbReference>
<keyword evidence="2" id="KW-0378">Hydrolase</keyword>
<dbReference type="PRINTS" id="PR00722">
    <property type="entry name" value="CHYMOTRYPSIN"/>
</dbReference>
<name>A0A8I6AFJ4_RAT</name>
<dbReference type="GO" id="GO:0051603">
    <property type="term" value="P:proteolysis involved in protein catabolic process"/>
    <property type="evidence" value="ECO:0007669"/>
    <property type="project" value="InterPro"/>
</dbReference>
<protein>
    <submittedName>
        <fullName evidence="4">Proteasome 20S subunit beta 10</fullName>
    </submittedName>
</protein>
<proteinExistence type="predicted"/>
<evidence type="ECO:0000313" key="6">
    <source>
        <dbReference type="RGD" id="1307428"/>
    </source>
</evidence>
<dbReference type="RGD" id="1307428">
    <property type="gene designation" value="Psmb10"/>
</dbReference>
<dbReference type="InterPro" id="IPR033116">
    <property type="entry name" value="TRYPSIN_SER"/>
</dbReference>
<keyword evidence="1" id="KW-1015">Disulfide bond</keyword>
<gene>
    <name evidence="4 6" type="primary">Psmb10</name>
    <name evidence="7" type="synonym">Ctrl</name>
</gene>
<evidence type="ECO:0000259" key="3">
    <source>
        <dbReference type="PROSITE" id="PS50240"/>
    </source>
</evidence>
<dbReference type="SMART" id="SM00020">
    <property type="entry name" value="Tryp_SPc"/>
    <property type="match status" value="1"/>
</dbReference>
<dbReference type="GO" id="GO:0006508">
    <property type="term" value="P:proteolysis"/>
    <property type="evidence" value="ECO:0000266"/>
    <property type="project" value="RGD"/>
</dbReference>
<dbReference type="PROSITE" id="PS50240">
    <property type="entry name" value="TRYPSIN_DOM"/>
    <property type="match status" value="1"/>
</dbReference>
<dbReference type="AlphaFoldDB" id="A0A8I6AFJ4"/>
<dbReference type="Proteomes" id="UP000002494">
    <property type="component" value="Chromosome 19"/>
</dbReference>
<reference evidence="4" key="1">
    <citation type="submission" date="2024-01" db="EMBL/GenBank/DDBJ databases">
        <title>GRCr8: a new rat reference genome assembly contstructed from accurate long reads and long range scaffolding.</title>
        <authorList>
            <person name="Doris P.A."/>
            <person name="Kalbfleisch T."/>
            <person name="Li K."/>
            <person name="Howe K."/>
            <person name="Wood J."/>
        </authorList>
    </citation>
    <scope>NUCLEOTIDE SEQUENCE [LARGE SCALE GENOMIC DNA]</scope>
    <source>
        <strain evidence="4">Brown Norway</strain>
    </source>
</reference>
<dbReference type="GO" id="GO:0005839">
    <property type="term" value="C:proteasome core complex"/>
    <property type="evidence" value="ECO:0007669"/>
    <property type="project" value="InterPro"/>
</dbReference>
<dbReference type="PROSITE" id="PS00135">
    <property type="entry name" value="TRYPSIN_SER"/>
    <property type="match status" value="1"/>
</dbReference>
<dbReference type="PANTHER" id="PTHR24250:SF66">
    <property type="entry name" value="CHYMOTRYPSIN-LIKE PROTEASE CTRL-1"/>
    <property type="match status" value="1"/>
</dbReference>
<dbReference type="RGD" id="621501">
    <property type="gene designation" value="Ctrl"/>
</dbReference>
<dbReference type="InterPro" id="IPR001314">
    <property type="entry name" value="Peptidase_S1A"/>
</dbReference>
<dbReference type="Pfam" id="PF00089">
    <property type="entry name" value="Trypsin"/>
    <property type="match status" value="1"/>
</dbReference>
<accession>A0A8I6AFJ4</accession>
<evidence type="ECO:0000313" key="4">
    <source>
        <dbReference type="Ensembl" id="ENSRNOP00000091409.2"/>
    </source>
</evidence>
<evidence type="ECO:0000256" key="1">
    <source>
        <dbReference type="ARBA" id="ARBA00023157"/>
    </source>
</evidence>
<dbReference type="AGR" id="RGD:621501"/>
<dbReference type="CDD" id="cd00190">
    <property type="entry name" value="Tryp_SPc"/>
    <property type="match status" value="1"/>
</dbReference>
<keyword evidence="5" id="KW-1185">Reference proteome</keyword>
<dbReference type="GO" id="GO:0004298">
    <property type="term" value="F:threonine-type endopeptidase activity"/>
    <property type="evidence" value="ECO:0007669"/>
    <property type="project" value="UniProtKB-KW"/>
</dbReference>
<evidence type="ECO:0000256" key="2">
    <source>
        <dbReference type="RuleBase" id="RU363034"/>
    </source>
</evidence>
<dbReference type="InterPro" id="IPR043504">
    <property type="entry name" value="Peptidase_S1_PA_chymotrypsin"/>
</dbReference>
<evidence type="ECO:0000313" key="5">
    <source>
        <dbReference type="Proteomes" id="UP000002494"/>
    </source>
</evidence>
<dbReference type="PANTHER" id="PTHR24250">
    <property type="entry name" value="CHYMOTRYPSIN-RELATED"/>
    <property type="match status" value="1"/>
</dbReference>
<dbReference type="GO" id="GO:0005634">
    <property type="term" value="C:nucleus"/>
    <property type="evidence" value="ECO:0007669"/>
    <property type="project" value="UniProtKB-SubCell"/>
</dbReference>
<dbReference type="InterPro" id="IPR009003">
    <property type="entry name" value="Peptidase_S1_PA"/>
</dbReference>
<dbReference type="PROSITE" id="PS00134">
    <property type="entry name" value="TRYPSIN_HIS"/>
    <property type="match status" value="1"/>
</dbReference>
<feature type="domain" description="Peptidase S1" evidence="3">
    <location>
        <begin position="64"/>
        <end position="292"/>
    </location>
</feature>
<dbReference type="Gene3D" id="2.40.10.10">
    <property type="entry name" value="Trypsin-like serine proteases"/>
    <property type="match status" value="1"/>
</dbReference>